<evidence type="ECO:0000256" key="1">
    <source>
        <dbReference type="SAM" id="MobiDB-lite"/>
    </source>
</evidence>
<dbReference type="InParanoid" id="A0A0P0XUV3"/>
<sequence>APRRRPCEGRRRGRHPDRRHGRGGVQVLAPLHVHRLAAAGEGDDAGGGRHGAEHDRRGGQVQHGDAEADVRGQAAQAHRRVFGGDHADVRRPAPLPWAQGGVHGVPQLADESEGRHGYRWVWAAELPDRSEGANGEGTLLSTVSYS</sequence>
<dbReference type="AlphaFoldDB" id="A0A0P0XUV3"/>
<accession>A0A0P0XUV3</accession>
<feature type="compositionally biased region" description="Basic and acidic residues" evidence="1">
    <location>
        <begin position="82"/>
        <end position="91"/>
    </location>
</feature>
<dbReference type="PaxDb" id="39947-A0A0P0XUV3"/>
<reference evidence="2 3" key="3">
    <citation type="journal article" date="2013" name="Rice">
        <title>Improvement of the Oryza sativa Nipponbare reference genome using next generation sequence and optical map data.</title>
        <authorList>
            <person name="Kawahara Y."/>
            <person name="de la Bastide M."/>
            <person name="Hamilton J.P."/>
            <person name="Kanamori H."/>
            <person name="McCombie W.R."/>
            <person name="Ouyang S."/>
            <person name="Schwartz D.C."/>
            <person name="Tanaka T."/>
            <person name="Wu J."/>
            <person name="Zhou S."/>
            <person name="Childs K.L."/>
            <person name="Davidson R.M."/>
            <person name="Lin H."/>
            <person name="Quesada-Ocampo L."/>
            <person name="Vaillancourt B."/>
            <person name="Sakai H."/>
            <person name="Lee S.S."/>
            <person name="Kim J."/>
            <person name="Numa H."/>
            <person name="Itoh T."/>
            <person name="Buell C.R."/>
            <person name="Matsumoto T."/>
        </authorList>
    </citation>
    <scope>NUCLEOTIDE SEQUENCE [LARGE SCALE GENOMIC DNA]</scope>
    <source>
        <strain evidence="3">cv. Nipponbare</strain>
    </source>
</reference>
<feature type="non-terminal residue" evidence="2">
    <location>
        <position position="1"/>
    </location>
</feature>
<dbReference type="Gramene" id="Os10t0424400-00">
    <property type="protein sequence ID" value="Os10t0424400-00"/>
    <property type="gene ID" value="Os10g0424400"/>
</dbReference>
<dbReference type="Proteomes" id="UP000059680">
    <property type="component" value="Chromosome 10"/>
</dbReference>
<organism evidence="2 3">
    <name type="scientific">Oryza sativa subsp. japonica</name>
    <name type="common">Rice</name>
    <dbReference type="NCBI Taxonomy" id="39947"/>
    <lineage>
        <taxon>Eukaryota</taxon>
        <taxon>Viridiplantae</taxon>
        <taxon>Streptophyta</taxon>
        <taxon>Embryophyta</taxon>
        <taxon>Tracheophyta</taxon>
        <taxon>Spermatophyta</taxon>
        <taxon>Magnoliopsida</taxon>
        <taxon>Liliopsida</taxon>
        <taxon>Poales</taxon>
        <taxon>Poaceae</taxon>
        <taxon>BOP clade</taxon>
        <taxon>Oryzoideae</taxon>
        <taxon>Oryzeae</taxon>
        <taxon>Oryzinae</taxon>
        <taxon>Oryza</taxon>
        <taxon>Oryza sativa</taxon>
    </lineage>
</organism>
<gene>
    <name evidence="2" type="ordered locus">Os10g0424400</name>
    <name evidence="2" type="ORF">OSNPB_100424400</name>
</gene>
<dbReference type="EMBL" id="AP014966">
    <property type="protein sequence ID" value="BAT10921.1"/>
    <property type="molecule type" value="Genomic_DNA"/>
</dbReference>
<protein>
    <submittedName>
        <fullName evidence="2">Os10g0424400 protein</fullName>
    </submittedName>
</protein>
<feature type="compositionally biased region" description="Basic and acidic residues" evidence="1">
    <location>
        <begin position="46"/>
        <end position="70"/>
    </location>
</feature>
<feature type="region of interest" description="Disordered" evidence="1">
    <location>
        <begin position="1"/>
        <end position="113"/>
    </location>
</feature>
<proteinExistence type="predicted"/>
<reference evidence="3" key="1">
    <citation type="journal article" date="2005" name="Nature">
        <title>The map-based sequence of the rice genome.</title>
        <authorList>
            <consortium name="International rice genome sequencing project (IRGSP)"/>
            <person name="Matsumoto T."/>
            <person name="Wu J."/>
            <person name="Kanamori H."/>
            <person name="Katayose Y."/>
            <person name="Fujisawa M."/>
            <person name="Namiki N."/>
            <person name="Mizuno H."/>
            <person name="Yamamoto K."/>
            <person name="Antonio B.A."/>
            <person name="Baba T."/>
            <person name="Sakata K."/>
            <person name="Nagamura Y."/>
            <person name="Aoki H."/>
            <person name="Arikawa K."/>
            <person name="Arita K."/>
            <person name="Bito T."/>
            <person name="Chiden Y."/>
            <person name="Fujitsuka N."/>
            <person name="Fukunaka R."/>
            <person name="Hamada M."/>
            <person name="Harada C."/>
            <person name="Hayashi A."/>
            <person name="Hijishita S."/>
            <person name="Honda M."/>
            <person name="Hosokawa S."/>
            <person name="Ichikawa Y."/>
            <person name="Idonuma A."/>
            <person name="Iijima M."/>
            <person name="Ikeda M."/>
            <person name="Ikeno M."/>
            <person name="Ito K."/>
            <person name="Ito S."/>
            <person name="Ito T."/>
            <person name="Ito Y."/>
            <person name="Ito Y."/>
            <person name="Iwabuchi A."/>
            <person name="Kamiya K."/>
            <person name="Karasawa W."/>
            <person name="Kurita K."/>
            <person name="Katagiri S."/>
            <person name="Kikuta A."/>
            <person name="Kobayashi H."/>
            <person name="Kobayashi N."/>
            <person name="Machita K."/>
            <person name="Maehara T."/>
            <person name="Masukawa M."/>
            <person name="Mizubayashi T."/>
            <person name="Mukai Y."/>
            <person name="Nagasaki H."/>
            <person name="Nagata Y."/>
            <person name="Naito S."/>
            <person name="Nakashima M."/>
            <person name="Nakama Y."/>
            <person name="Nakamichi Y."/>
            <person name="Nakamura M."/>
            <person name="Meguro A."/>
            <person name="Negishi M."/>
            <person name="Ohta I."/>
            <person name="Ohta T."/>
            <person name="Okamoto M."/>
            <person name="Ono N."/>
            <person name="Saji S."/>
            <person name="Sakaguchi M."/>
            <person name="Sakai K."/>
            <person name="Shibata M."/>
            <person name="Shimokawa T."/>
            <person name="Song J."/>
            <person name="Takazaki Y."/>
            <person name="Terasawa K."/>
            <person name="Tsugane M."/>
            <person name="Tsuji K."/>
            <person name="Ueda S."/>
            <person name="Waki K."/>
            <person name="Yamagata H."/>
            <person name="Yamamoto M."/>
            <person name="Yamamoto S."/>
            <person name="Yamane H."/>
            <person name="Yoshiki S."/>
            <person name="Yoshihara R."/>
            <person name="Yukawa K."/>
            <person name="Zhong H."/>
            <person name="Yano M."/>
            <person name="Yuan Q."/>
            <person name="Ouyang S."/>
            <person name="Liu J."/>
            <person name="Jones K.M."/>
            <person name="Gansberger K."/>
            <person name="Moffat K."/>
            <person name="Hill J."/>
            <person name="Bera J."/>
            <person name="Fadrosh D."/>
            <person name="Jin S."/>
            <person name="Johri S."/>
            <person name="Kim M."/>
            <person name="Overton L."/>
            <person name="Reardon M."/>
            <person name="Tsitrin T."/>
            <person name="Vuong H."/>
            <person name="Weaver B."/>
            <person name="Ciecko A."/>
            <person name="Tallon L."/>
            <person name="Jackson J."/>
            <person name="Pai G."/>
            <person name="Aken S.V."/>
            <person name="Utterback T."/>
            <person name="Reidmuller S."/>
            <person name="Feldblyum T."/>
            <person name="Hsiao J."/>
            <person name="Zismann V."/>
            <person name="Iobst S."/>
            <person name="de Vazeille A.R."/>
            <person name="Buell C.R."/>
            <person name="Ying K."/>
            <person name="Li Y."/>
            <person name="Lu T."/>
            <person name="Huang Y."/>
            <person name="Zhao Q."/>
            <person name="Feng Q."/>
            <person name="Zhang L."/>
            <person name="Zhu J."/>
            <person name="Weng Q."/>
            <person name="Mu J."/>
            <person name="Lu Y."/>
            <person name="Fan D."/>
            <person name="Liu Y."/>
            <person name="Guan J."/>
            <person name="Zhang Y."/>
            <person name="Yu S."/>
            <person name="Liu X."/>
            <person name="Zhang Y."/>
            <person name="Hong G."/>
            <person name="Han B."/>
            <person name="Choisne N."/>
            <person name="Demange N."/>
            <person name="Orjeda G."/>
            <person name="Samain S."/>
            <person name="Cattolico L."/>
            <person name="Pelletier E."/>
            <person name="Couloux A."/>
            <person name="Segurens B."/>
            <person name="Wincker P."/>
            <person name="D'Hont A."/>
            <person name="Scarpelli C."/>
            <person name="Weissenbach J."/>
            <person name="Salanoubat M."/>
            <person name="Quetier F."/>
            <person name="Yu Y."/>
            <person name="Kim H.R."/>
            <person name="Rambo T."/>
            <person name="Currie J."/>
            <person name="Collura K."/>
            <person name="Luo M."/>
            <person name="Yang T."/>
            <person name="Ammiraju J.S.S."/>
            <person name="Engler F."/>
            <person name="Soderlund C."/>
            <person name="Wing R.A."/>
            <person name="Palmer L.E."/>
            <person name="de la Bastide M."/>
            <person name="Spiegel L."/>
            <person name="Nascimento L."/>
            <person name="Zutavern T."/>
            <person name="O'Shaughnessy A."/>
            <person name="Dike S."/>
            <person name="Dedhia N."/>
            <person name="Preston R."/>
            <person name="Balija V."/>
            <person name="McCombie W.R."/>
            <person name="Chow T."/>
            <person name="Chen H."/>
            <person name="Chung M."/>
            <person name="Chen C."/>
            <person name="Shaw J."/>
            <person name="Wu H."/>
            <person name="Hsiao K."/>
            <person name="Chao Y."/>
            <person name="Chu M."/>
            <person name="Cheng C."/>
            <person name="Hour A."/>
            <person name="Lee P."/>
            <person name="Lin S."/>
            <person name="Lin Y."/>
            <person name="Liou J."/>
            <person name="Liu S."/>
            <person name="Hsing Y."/>
            <person name="Raghuvanshi S."/>
            <person name="Mohanty A."/>
            <person name="Bharti A.K."/>
            <person name="Gaur A."/>
            <person name="Gupta V."/>
            <person name="Kumar D."/>
            <person name="Ravi V."/>
            <person name="Vij S."/>
            <person name="Kapur A."/>
            <person name="Khurana P."/>
            <person name="Khurana P."/>
            <person name="Khurana J.P."/>
            <person name="Tyagi A.K."/>
            <person name="Gaikwad K."/>
            <person name="Singh A."/>
            <person name="Dalal V."/>
            <person name="Srivastava S."/>
            <person name="Dixit A."/>
            <person name="Pal A.K."/>
            <person name="Ghazi I.A."/>
            <person name="Yadav M."/>
            <person name="Pandit A."/>
            <person name="Bhargava A."/>
            <person name="Sureshbabu K."/>
            <person name="Batra K."/>
            <person name="Sharma T.R."/>
            <person name="Mohapatra T."/>
            <person name="Singh N.K."/>
            <person name="Messing J."/>
            <person name="Nelson A.B."/>
            <person name="Fuks G."/>
            <person name="Kavchok S."/>
            <person name="Keizer G."/>
            <person name="Linton E."/>
            <person name="Llaca V."/>
            <person name="Song R."/>
            <person name="Tanyolac B."/>
            <person name="Young S."/>
            <person name="Ho-Il K."/>
            <person name="Hahn J.H."/>
            <person name="Sangsakoo G."/>
            <person name="Vanavichit A."/>
            <person name="de Mattos Luiz.A.T."/>
            <person name="Zimmer P.D."/>
            <person name="Malone G."/>
            <person name="Dellagostin O."/>
            <person name="de Oliveira A.C."/>
            <person name="Bevan M."/>
            <person name="Bancroft I."/>
            <person name="Minx P."/>
            <person name="Cordum H."/>
            <person name="Wilson R."/>
            <person name="Cheng Z."/>
            <person name="Jin W."/>
            <person name="Jiang J."/>
            <person name="Leong S.A."/>
            <person name="Iwama H."/>
            <person name="Gojobori T."/>
            <person name="Itoh T."/>
            <person name="Niimura Y."/>
            <person name="Fujii Y."/>
            <person name="Habara T."/>
            <person name="Sakai H."/>
            <person name="Sato Y."/>
            <person name="Wilson G."/>
            <person name="Kumar K."/>
            <person name="McCouch S."/>
            <person name="Juretic N."/>
            <person name="Hoen D."/>
            <person name="Wright S."/>
            <person name="Bruskiewich R."/>
            <person name="Bureau T."/>
            <person name="Miyao A."/>
            <person name="Hirochika H."/>
            <person name="Nishikawa T."/>
            <person name="Kadowaki K."/>
            <person name="Sugiura M."/>
            <person name="Burr B."/>
            <person name="Sasaki T."/>
        </authorList>
    </citation>
    <scope>NUCLEOTIDE SEQUENCE [LARGE SCALE GENOMIC DNA]</scope>
    <source>
        <strain evidence="3">cv. Nipponbare</strain>
    </source>
</reference>
<feature type="compositionally biased region" description="Basic and acidic residues" evidence="1">
    <location>
        <begin position="1"/>
        <end position="10"/>
    </location>
</feature>
<name>A0A0P0XUV3_ORYSJ</name>
<evidence type="ECO:0000313" key="2">
    <source>
        <dbReference type="EMBL" id="BAT10921.1"/>
    </source>
</evidence>
<evidence type="ECO:0000313" key="3">
    <source>
        <dbReference type="Proteomes" id="UP000059680"/>
    </source>
</evidence>
<feature type="compositionally biased region" description="Basic residues" evidence="1">
    <location>
        <begin position="11"/>
        <end position="22"/>
    </location>
</feature>
<reference evidence="2 3" key="2">
    <citation type="journal article" date="2013" name="Plant Cell Physiol.">
        <title>Rice Annotation Project Database (RAP-DB): an integrative and interactive database for rice genomics.</title>
        <authorList>
            <person name="Sakai H."/>
            <person name="Lee S.S."/>
            <person name="Tanaka T."/>
            <person name="Numa H."/>
            <person name="Kim J."/>
            <person name="Kawahara Y."/>
            <person name="Wakimoto H."/>
            <person name="Yang C.C."/>
            <person name="Iwamoto M."/>
            <person name="Abe T."/>
            <person name="Yamada Y."/>
            <person name="Muto A."/>
            <person name="Inokuchi H."/>
            <person name="Ikemura T."/>
            <person name="Matsumoto T."/>
            <person name="Sasaki T."/>
            <person name="Itoh T."/>
        </authorList>
    </citation>
    <scope>NUCLEOTIDE SEQUENCE [LARGE SCALE GENOMIC DNA]</scope>
    <source>
        <strain evidence="3">cv. Nipponbare</strain>
    </source>
</reference>
<keyword evidence="3" id="KW-1185">Reference proteome</keyword>
<dbReference type="FunCoup" id="A0A0P0XUV3">
    <property type="interactions" value="1"/>
</dbReference>